<dbReference type="InterPro" id="IPR056266">
    <property type="entry name" value="CDCP1_CUB_3rd_6th"/>
</dbReference>
<dbReference type="Pfam" id="PF23668">
    <property type="entry name" value="CUB_CDCP1_2"/>
    <property type="match status" value="2"/>
</dbReference>
<accession>A0A8C6PQN2</accession>
<name>A0A8C6PQN2_NOTFU</name>
<dbReference type="InterPro" id="IPR056269">
    <property type="entry name" value="CUB_CDCP1_2nd_5th"/>
</dbReference>
<gene>
    <name evidence="7" type="primary">cdcp1a</name>
</gene>
<evidence type="ECO:0000259" key="6">
    <source>
        <dbReference type="Pfam" id="PF23668"/>
    </source>
</evidence>
<feature type="domain" description="CDCP1 third and sixth CUB" evidence="4">
    <location>
        <begin position="546"/>
        <end position="660"/>
    </location>
</feature>
<evidence type="ECO:0000259" key="4">
    <source>
        <dbReference type="Pfam" id="PF23665"/>
    </source>
</evidence>
<dbReference type="PANTHER" id="PTHR14477">
    <property type="entry name" value="CUB DOMAIN-CONTAINING PROTEIN 1"/>
    <property type="match status" value="1"/>
</dbReference>
<feature type="domain" description="CDCP1 third and sixth CUB" evidence="4">
    <location>
        <begin position="245"/>
        <end position="344"/>
    </location>
</feature>
<dbReference type="Proteomes" id="UP000694548">
    <property type="component" value="Unassembled WGS sequence"/>
</dbReference>
<keyword evidence="3" id="KW-0732">Signal</keyword>
<dbReference type="PANTHER" id="PTHR14477:SF1">
    <property type="entry name" value="CUB DOMAIN-CONTAINING PROTEIN 1"/>
    <property type="match status" value="1"/>
</dbReference>
<feature type="region of interest" description="Disordered" evidence="1">
    <location>
        <begin position="772"/>
        <end position="825"/>
    </location>
</feature>
<reference evidence="7" key="2">
    <citation type="submission" date="2025-09" db="UniProtKB">
        <authorList>
            <consortium name="Ensembl"/>
        </authorList>
    </citation>
    <scope>IDENTIFICATION</scope>
</reference>
<feature type="compositionally biased region" description="Polar residues" evidence="1">
    <location>
        <begin position="814"/>
        <end position="825"/>
    </location>
</feature>
<dbReference type="Pfam" id="PF23665">
    <property type="entry name" value="CDCP1_CUB_6"/>
    <property type="match status" value="2"/>
</dbReference>
<keyword evidence="2" id="KW-0812">Transmembrane</keyword>
<reference evidence="7" key="1">
    <citation type="submission" date="2025-08" db="UniProtKB">
        <authorList>
            <consortium name="Ensembl"/>
        </authorList>
    </citation>
    <scope>IDENTIFICATION</scope>
</reference>
<protein>
    <submittedName>
        <fullName evidence="7">CUB domain containing protein 1a</fullName>
    </submittedName>
</protein>
<keyword evidence="2" id="KW-1133">Transmembrane helix</keyword>
<feature type="signal peptide" evidence="3">
    <location>
        <begin position="1"/>
        <end position="24"/>
    </location>
</feature>
<feature type="domain" description="CDCP1 second and fifth CUB" evidence="6">
    <location>
        <begin position="135"/>
        <end position="234"/>
    </location>
</feature>
<feature type="compositionally biased region" description="Low complexity" evidence="1">
    <location>
        <begin position="783"/>
        <end position="792"/>
    </location>
</feature>
<keyword evidence="8" id="KW-1185">Reference proteome</keyword>
<evidence type="ECO:0000256" key="2">
    <source>
        <dbReference type="SAM" id="Phobius"/>
    </source>
</evidence>
<feature type="chain" id="PRO_5034282499" evidence="3">
    <location>
        <begin position="25"/>
        <end position="825"/>
    </location>
</feature>
<dbReference type="Ensembl" id="ENSNFUT00015048585.1">
    <property type="protein sequence ID" value="ENSNFUP00015046543.1"/>
    <property type="gene ID" value="ENSNFUG00015022084.1"/>
</dbReference>
<evidence type="ECO:0000256" key="1">
    <source>
        <dbReference type="SAM" id="MobiDB-lite"/>
    </source>
</evidence>
<feature type="transmembrane region" description="Helical" evidence="2">
    <location>
        <begin position="668"/>
        <end position="690"/>
    </location>
</feature>
<evidence type="ECO:0000313" key="7">
    <source>
        <dbReference type="Ensembl" id="ENSNFUP00015046543.1"/>
    </source>
</evidence>
<dbReference type="GeneTree" id="ENSGT00390000010209"/>
<feature type="domain" description="CDCP1 first CUB" evidence="5">
    <location>
        <begin position="27"/>
        <end position="94"/>
    </location>
</feature>
<evidence type="ECO:0000313" key="8">
    <source>
        <dbReference type="Proteomes" id="UP000694548"/>
    </source>
</evidence>
<organism evidence="7 8">
    <name type="scientific">Nothobranchius furzeri</name>
    <name type="common">Turquoise killifish</name>
    <dbReference type="NCBI Taxonomy" id="105023"/>
    <lineage>
        <taxon>Eukaryota</taxon>
        <taxon>Metazoa</taxon>
        <taxon>Chordata</taxon>
        <taxon>Craniata</taxon>
        <taxon>Vertebrata</taxon>
        <taxon>Euteleostomi</taxon>
        <taxon>Actinopterygii</taxon>
        <taxon>Neopterygii</taxon>
        <taxon>Teleostei</taxon>
        <taxon>Neoteleostei</taxon>
        <taxon>Acanthomorphata</taxon>
        <taxon>Ovalentaria</taxon>
        <taxon>Atherinomorphae</taxon>
        <taxon>Cyprinodontiformes</taxon>
        <taxon>Nothobranchiidae</taxon>
        <taxon>Nothobranchius</taxon>
    </lineage>
</organism>
<evidence type="ECO:0000259" key="5">
    <source>
        <dbReference type="Pfam" id="PF23667"/>
    </source>
</evidence>
<proteinExistence type="predicted"/>
<dbReference type="AlphaFoldDB" id="A0A8C6PQN2"/>
<feature type="domain" description="CDCP1 second and fifth CUB" evidence="6">
    <location>
        <begin position="444"/>
        <end position="521"/>
    </location>
</feature>
<dbReference type="InterPro" id="IPR056268">
    <property type="entry name" value="CUB_CDCP1_1st"/>
</dbReference>
<dbReference type="InterPro" id="IPR038811">
    <property type="entry name" value="CDCP1"/>
</dbReference>
<sequence>MSFYRPGSASALILPAIFFYLVSGVQMLTVTPDPNTTINISSSAQNQGCQVCTGSGSSQLCSTSLLLTRPIPVSVTFTCPKPQGVFSVEILQYIGTSKEQASTGLLLHVDVKSETFFFVSLEMKTSSFSGLIIQKDSGSQSLLDFQRRFTWTVNATLTPSFGFDFNATGLRQIHPSVSCPDHHTYTLWSAPNVLVGKFCRFGPISRAQFLNLGIFSLDVPAGQRVQQDNFSLFVGEIISSTKVSLTLPIGNSSSELLSPNYPNSFSSDDVMEWSFMVPAKHTTAVTLHSVTQPKCVRKTAAVEYTFLRRAGLVYRLDEPQPGKIPGSFSMVLRNCEMDETLSSSGLTLNVMVSVSSDQVLCNVDLHEDPKLSLHVINVSPDPRCTIQMNSVSMRNVTVTSKAELLFQGCRPEDVQVTADGVVDCSVSNCSGKEVDLFVPKLPPCLPSPLTSVTWTLIPSPNGAVALFSPAGPLSQALPKQPCNDSLVIKVDEEGGSNVGHFCHQGAIKKVLVHSKVVVTLMSTTPGEELRTNYQPVLQISFEKSLSENYIFYVSPSKDTTFLVGTPGWPAGMKSYSTVSWIVSFPSKMDAQLMFPTLDQPECTNGHTSISVQRFNSPEEDYSRTEEEVADNQITVSESFYLNMSNCMVNSKDFRVVTQITLQKSISRYLIIILAVVAALLVIFIILLVVICQIVRKKKKKESNPAVAVYNSGDTNFRQQHNGLSDTCPDSDSHTYASIDDSLVYYHLLEKGKKMGLYKESDTLQTFTRHVDAQKPLGSKDSSSENVSSRFSSVQDRPLPDQPPGHTHALVDNEIYQSGSQRRGVV</sequence>
<evidence type="ECO:0000256" key="3">
    <source>
        <dbReference type="SAM" id="SignalP"/>
    </source>
</evidence>
<keyword evidence="2" id="KW-0472">Membrane</keyword>
<dbReference type="Pfam" id="PF23667">
    <property type="entry name" value="CUB_CDCP1_1"/>
    <property type="match status" value="1"/>
</dbReference>